<evidence type="ECO:0000256" key="2">
    <source>
        <dbReference type="ARBA" id="ARBA00022448"/>
    </source>
</evidence>
<feature type="domain" description="Potassium channel inwardly rectifying transmembrane" evidence="13">
    <location>
        <begin position="122"/>
        <end position="257"/>
    </location>
</feature>
<accession>A0ABM1MST8</accession>
<evidence type="ECO:0000259" key="14">
    <source>
        <dbReference type="Pfam" id="PF17655"/>
    </source>
</evidence>
<dbReference type="SUPFAM" id="SSF81296">
    <property type="entry name" value="E set domains"/>
    <property type="match status" value="1"/>
</dbReference>
<name>A0ABM1MST8_NICVS</name>
<keyword evidence="2 11" id="KW-0813">Transport</keyword>
<feature type="transmembrane region" description="Helical" evidence="12">
    <location>
        <begin position="230"/>
        <end position="252"/>
    </location>
</feature>
<gene>
    <name evidence="16" type="primary">LOC108563467</name>
</gene>
<reference evidence="16" key="1">
    <citation type="submission" date="2025-08" db="UniProtKB">
        <authorList>
            <consortium name="RefSeq"/>
        </authorList>
    </citation>
    <scope>IDENTIFICATION</scope>
    <source>
        <tissue evidence="16">Whole Larva</tissue>
    </source>
</reference>
<evidence type="ECO:0000256" key="4">
    <source>
        <dbReference type="ARBA" id="ARBA00022692"/>
    </source>
</evidence>
<dbReference type="InterPro" id="IPR041647">
    <property type="entry name" value="IRK_C"/>
</dbReference>
<evidence type="ECO:0000256" key="6">
    <source>
        <dbReference type="ARBA" id="ARBA00022958"/>
    </source>
</evidence>
<evidence type="ECO:0000256" key="1">
    <source>
        <dbReference type="ARBA" id="ARBA00004141"/>
    </source>
</evidence>
<evidence type="ECO:0000256" key="9">
    <source>
        <dbReference type="ARBA" id="ARBA00023136"/>
    </source>
</evidence>
<comment type="similarity">
    <text evidence="11">Belongs to the inward rectifier-type potassium channel (TC 1.A.2.1) family.</text>
</comment>
<dbReference type="Pfam" id="PF01007">
    <property type="entry name" value="IRK"/>
    <property type="match status" value="1"/>
</dbReference>
<keyword evidence="8 11" id="KW-0406">Ion transport</keyword>
<evidence type="ECO:0000256" key="10">
    <source>
        <dbReference type="ARBA" id="ARBA00023303"/>
    </source>
</evidence>
<dbReference type="Gene3D" id="1.10.287.70">
    <property type="match status" value="1"/>
</dbReference>
<keyword evidence="4 11" id="KW-0812">Transmembrane</keyword>
<feature type="domain" description="Inward rectifier potassium channel C-terminal" evidence="14">
    <location>
        <begin position="265"/>
        <end position="424"/>
    </location>
</feature>
<evidence type="ECO:0000256" key="8">
    <source>
        <dbReference type="ARBA" id="ARBA00023065"/>
    </source>
</evidence>
<evidence type="ECO:0000256" key="12">
    <source>
        <dbReference type="SAM" id="Phobius"/>
    </source>
</evidence>
<protein>
    <submittedName>
        <fullName evidence="16">G protein-activated inward rectifier potassium channel 3-like</fullName>
    </submittedName>
</protein>
<comment type="subcellular location">
    <subcellularLocation>
        <location evidence="1 11">Membrane</location>
        <topology evidence="1 11">Multi-pass membrane protein</topology>
    </subcellularLocation>
</comment>
<keyword evidence="3 11" id="KW-0633">Potassium transport</keyword>
<evidence type="ECO:0000256" key="7">
    <source>
        <dbReference type="ARBA" id="ARBA00022989"/>
    </source>
</evidence>
<keyword evidence="15" id="KW-1185">Reference proteome</keyword>
<evidence type="ECO:0000313" key="15">
    <source>
        <dbReference type="Proteomes" id="UP000695000"/>
    </source>
</evidence>
<dbReference type="Pfam" id="PF17655">
    <property type="entry name" value="IRK_C"/>
    <property type="match status" value="1"/>
</dbReference>
<evidence type="ECO:0000256" key="5">
    <source>
        <dbReference type="ARBA" id="ARBA00022882"/>
    </source>
</evidence>
<evidence type="ECO:0000259" key="13">
    <source>
        <dbReference type="Pfam" id="PF01007"/>
    </source>
</evidence>
<keyword evidence="6 11" id="KW-0630">Potassium</keyword>
<dbReference type="PANTHER" id="PTHR11767:SF115">
    <property type="entry name" value="INWARDLY RECTIFYING POTASSIUM CHANNEL 3, ISOFORM D"/>
    <property type="match status" value="1"/>
</dbReference>
<evidence type="ECO:0000256" key="3">
    <source>
        <dbReference type="ARBA" id="ARBA00022538"/>
    </source>
</evidence>
<sequence length="527" mass="59116">MRETVCSECNQRLPTDVARGADGCSSSIPYWDQESLQAKNPAFGKLQELDGPSSESGDCSDVVIQTTNDGDVNLNQAGHGGESDDGPTFPIYFKKNSKRYEASNKGERRPHGNSKRIVRRLIKKNGNINVIRSNFSIFRDRYIRDLGHTLVNSSWIWTIFCLTACFMLSWTLFATGWMIIGIANDDTNSTSPCMEGISGFAGYMMFSIETQQTIGYGSRYITNNCPEGTFMISLQMILSGVFCGGMVCIVNAKMVRPLQQFSKNLFSKRAVINMRDGELYFIFRLRDENRRFAVGTAINVYLVQSRVEEPFLESMQLEPLGILIWPLEVVHKITPTSPFWDLSAKELITKSFEVIVTMTGTSAVSGQSSKTSTSYLSSEILWGGRYKPCVVYDLNKSSYIVDHSLFNATEETSIPLCSAQRLSEVIHDIITPMNSPVEENRKFLNEFDKNDSVLPIETGKIAGSSGVIYRNSNKPKREEESRLNFTENSQRIGKKNDSLDVDALLKSLDDFIKDVNEFSKDDSQGNK</sequence>
<dbReference type="InterPro" id="IPR013518">
    <property type="entry name" value="K_chnl_inward-rec_Kir_cyto"/>
</dbReference>
<dbReference type="GeneID" id="108563467"/>
<dbReference type="SUPFAM" id="SSF81324">
    <property type="entry name" value="Voltage-gated potassium channels"/>
    <property type="match status" value="1"/>
</dbReference>
<dbReference type="Proteomes" id="UP000695000">
    <property type="component" value="Unplaced"/>
</dbReference>
<proteinExistence type="inferred from homology"/>
<evidence type="ECO:0000313" key="16">
    <source>
        <dbReference type="RefSeq" id="XP_017777638.1"/>
    </source>
</evidence>
<dbReference type="RefSeq" id="XP_017777638.1">
    <property type="nucleotide sequence ID" value="XM_017922149.1"/>
</dbReference>
<keyword evidence="10 11" id="KW-0407">Ion channel</keyword>
<evidence type="ECO:0000256" key="11">
    <source>
        <dbReference type="RuleBase" id="RU003822"/>
    </source>
</evidence>
<dbReference type="InterPro" id="IPR016449">
    <property type="entry name" value="K_chnl_inward-rec_Kir"/>
</dbReference>
<keyword evidence="5 11" id="KW-0851">Voltage-gated channel</keyword>
<keyword evidence="9 12" id="KW-0472">Membrane</keyword>
<keyword evidence="7 12" id="KW-1133">Transmembrane helix</keyword>
<dbReference type="Gene3D" id="2.60.40.1400">
    <property type="entry name" value="G protein-activated inward rectifier potassium channel 1"/>
    <property type="match status" value="1"/>
</dbReference>
<dbReference type="PRINTS" id="PR01320">
    <property type="entry name" value="KIRCHANNEL"/>
</dbReference>
<feature type="transmembrane region" description="Helical" evidence="12">
    <location>
        <begin position="154"/>
        <end position="180"/>
    </location>
</feature>
<dbReference type="InterPro" id="IPR014756">
    <property type="entry name" value="Ig_E-set"/>
</dbReference>
<dbReference type="InterPro" id="IPR040445">
    <property type="entry name" value="Kir_TM"/>
</dbReference>
<dbReference type="PANTHER" id="PTHR11767">
    <property type="entry name" value="INWARD RECTIFIER POTASSIUM CHANNEL"/>
    <property type="match status" value="1"/>
</dbReference>
<organism evidence="15 16">
    <name type="scientific">Nicrophorus vespilloides</name>
    <name type="common">Boreal carrion beetle</name>
    <dbReference type="NCBI Taxonomy" id="110193"/>
    <lineage>
        <taxon>Eukaryota</taxon>
        <taxon>Metazoa</taxon>
        <taxon>Ecdysozoa</taxon>
        <taxon>Arthropoda</taxon>
        <taxon>Hexapoda</taxon>
        <taxon>Insecta</taxon>
        <taxon>Pterygota</taxon>
        <taxon>Neoptera</taxon>
        <taxon>Endopterygota</taxon>
        <taxon>Coleoptera</taxon>
        <taxon>Polyphaga</taxon>
        <taxon>Staphyliniformia</taxon>
        <taxon>Silphidae</taxon>
        <taxon>Nicrophorinae</taxon>
        <taxon>Nicrophorus</taxon>
    </lineage>
</organism>